<feature type="transmembrane region" description="Helical" evidence="7">
    <location>
        <begin position="130"/>
        <end position="149"/>
    </location>
</feature>
<feature type="domain" description="Type II secretion system protein GspF" evidence="8">
    <location>
        <begin position="170"/>
        <end position="293"/>
    </location>
</feature>
<evidence type="ECO:0000256" key="6">
    <source>
        <dbReference type="SAM" id="Coils"/>
    </source>
</evidence>
<dbReference type="PANTHER" id="PTHR35007:SF1">
    <property type="entry name" value="PILUS ASSEMBLY PROTEIN"/>
    <property type="match status" value="1"/>
</dbReference>
<comment type="subcellular location">
    <subcellularLocation>
        <location evidence="1">Cell membrane</location>
        <topology evidence="1">Multi-pass membrane protein</topology>
    </subcellularLocation>
</comment>
<dbReference type="RefSeq" id="WP_197311514.1">
    <property type="nucleotide sequence ID" value="NZ_JADZLT010000050.1"/>
</dbReference>
<evidence type="ECO:0000256" key="2">
    <source>
        <dbReference type="ARBA" id="ARBA00022475"/>
    </source>
</evidence>
<sequence length="335" mass="36295">MFGLNVTILALMGLVMLSVGALIYGLFYTRISASARAEKRVGKVVSQAPSPSVEVRSKGEAMAARRKSVQATLKDIEVKQKHQASKSKNPPMSLRLQQAGLKISLAQFVVISAVVGLLAVLIAFVLRAPLLAIVGVGFVGAFGLPRFAVNYLRSKRQKKFIAELPNAVEVIVRGVKAGLPLNDCLRMIAVDANEPVRSEFRNVVDTMALGIPIDEAVGKIYERMPLSEANFFAIVIAIQAKAGGNLSEALGNLARVLRERKKMKAKIQAMSMEAKASAGIIGSLPPIVMLLVYISSPDYIRILWTEPAGQVVLGCSALWMFMGVMVMRNMINFEI</sequence>
<dbReference type="GO" id="GO:0005886">
    <property type="term" value="C:plasma membrane"/>
    <property type="evidence" value="ECO:0007669"/>
    <property type="project" value="UniProtKB-SubCell"/>
</dbReference>
<keyword evidence="10" id="KW-1185">Reference proteome</keyword>
<feature type="transmembrane region" description="Helical" evidence="7">
    <location>
        <begin position="276"/>
        <end position="296"/>
    </location>
</feature>
<dbReference type="PANTHER" id="PTHR35007">
    <property type="entry name" value="INTEGRAL MEMBRANE PROTEIN-RELATED"/>
    <property type="match status" value="1"/>
</dbReference>
<gene>
    <name evidence="9" type="ORF">I5731_11500</name>
</gene>
<evidence type="ECO:0000313" key="9">
    <source>
        <dbReference type="EMBL" id="MBH0238449.1"/>
    </source>
</evidence>
<feature type="transmembrane region" description="Helical" evidence="7">
    <location>
        <begin position="308"/>
        <end position="327"/>
    </location>
</feature>
<evidence type="ECO:0000259" key="8">
    <source>
        <dbReference type="Pfam" id="PF00482"/>
    </source>
</evidence>
<keyword evidence="6" id="KW-0175">Coiled coil</keyword>
<dbReference type="InterPro" id="IPR042094">
    <property type="entry name" value="T2SS_GspF_sf"/>
</dbReference>
<evidence type="ECO:0000313" key="10">
    <source>
        <dbReference type="Proteomes" id="UP000631694"/>
    </source>
</evidence>
<dbReference type="Gene3D" id="1.20.81.30">
    <property type="entry name" value="Type II secretion system (T2SS), domain F"/>
    <property type="match status" value="1"/>
</dbReference>
<proteinExistence type="predicted"/>
<protein>
    <submittedName>
        <fullName evidence="9">Type II secretion system F family protein</fullName>
    </submittedName>
</protein>
<name>A0A931MZU1_9HYPH</name>
<evidence type="ECO:0000256" key="3">
    <source>
        <dbReference type="ARBA" id="ARBA00022692"/>
    </source>
</evidence>
<organism evidence="9 10">
    <name type="scientific">Methylobrevis albus</name>
    <dbReference type="NCBI Taxonomy" id="2793297"/>
    <lineage>
        <taxon>Bacteria</taxon>
        <taxon>Pseudomonadati</taxon>
        <taxon>Pseudomonadota</taxon>
        <taxon>Alphaproteobacteria</taxon>
        <taxon>Hyphomicrobiales</taxon>
        <taxon>Pleomorphomonadaceae</taxon>
        <taxon>Methylobrevis</taxon>
    </lineage>
</organism>
<evidence type="ECO:0000256" key="5">
    <source>
        <dbReference type="ARBA" id="ARBA00023136"/>
    </source>
</evidence>
<keyword evidence="4 7" id="KW-1133">Transmembrane helix</keyword>
<evidence type="ECO:0000256" key="1">
    <source>
        <dbReference type="ARBA" id="ARBA00004651"/>
    </source>
</evidence>
<dbReference type="AlphaFoldDB" id="A0A931MZU1"/>
<keyword evidence="3 7" id="KW-0812">Transmembrane</keyword>
<dbReference type="Pfam" id="PF00482">
    <property type="entry name" value="T2SSF"/>
    <property type="match status" value="1"/>
</dbReference>
<evidence type="ECO:0000256" key="4">
    <source>
        <dbReference type="ARBA" id="ARBA00022989"/>
    </source>
</evidence>
<keyword evidence="2" id="KW-1003">Cell membrane</keyword>
<dbReference type="InterPro" id="IPR018076">
    <property type="entry name" value="T2SS_GspF_dom"/>
</dbReference>
<feature type="transmembrane region" description="Helical" evidence="7">
    <location>
        <begin position="105"/>
        <end position="124"/>
    </location>
</feature>
<keyword evidence="5 7" id="KW-0472">Membrane</keyword>
<dbReference type="Proteomes" id="UP000631694">
    <property type="component" value="Unassembled WGS sequence"/>
</dbReference>
<feature type="transmembrane region" description="Helical" evidence="7">
    <location>
        <begin position="6"/>
        <end position="27"/>
    </location>
</feature>
<comment type="caution">
    <text evidence="9">The sequence shown here is derived from an EMBL/GenBank/DDBJ whole genome shotgun (WGS) entry which is preliminary data.</text>
</comment>
<accession>A0A931MZU1</accession>
<evidence type="ECO:0000256" key="7">
    <source>
        <dbReference type="SAM" id="Phobius"/>
    </source>
</evidence>
<feature type="coiled-coil region" evidence="6">
    <location>
        <begin position="246"/>
        <end position="273"/>
    </location>
</feature>
<dbReference type="EMBL" id="JADZLT010000050">
    <property type="protein sequence ID" value="MBH0238449.1"/>
    <property type="molecule type" value="Genomic_DNA"/>
</dbReference>
<reference evidence="9" key="1">
    <citation type="submission" date="2020-12" db="EMBL/GenBank/DDBJ databases">
        <title>Methylobrevis albus sp. nov., isolated from fresh water lack sediment.</title>
        <authorList>
            <person name="Zou Q."/>
        </authorList>
    </citation>
    <scope>NUCLEOTIDE SEQUENCE</scope>
    <source>
        <strain evidence="9">L22</strain>
    </source>
</reference>